<dbReference type="CDD" id="cd01750">
    <property type="entry name" value="GATase1_CobQ"/>
    <property type="match status" value="1"/>
</dbReference>
<dbReference type="GO" id="GO:0071555">
    <property type="term" value="P:cell wall organization"/>
    <property type="evidence" value="ECO:0007669"/>
    <property type="project" value="UniProtKB-KW"/>
</dbReference>
<dbReference type="GO" id="GO:0009236">
    <property type="term" value="P:cobalamin biosynthetic process"/>
    <property type="evidence" value="ECO:0007669"/>
    <property type="project" value="InterPro"/>
</dbReference>
<organism evidence="5 6">
    <name type="scientific">Corynebacterium macclintockiae</name>
    <dbReference type="NCBI Taxonomy" id="2913501"/>
    <lineage>
        <taxon>Bacteria</taxon>
        <taxon>Bacillati</taxon>
        <taxon>Actinomycetota</taxon>
        <taxon>Actinomycetes</taxon>
        <taxon>Mycobacteriales</taxon>
        <taxon>Corynebacteriaceae</taxon>
        <taxon>Corynebacterium</taxon>
    </lineage>
</organism>
<comment type="similarity">
    <text evidence="2">Belongs to the CobB/CobQ family. GatD subfamily.</text>
</comment>
<evidence type="ECO:0000256" key="3">
    <source>
        <dbReference type="SAM" id="MobiDB-lite"/>
    </source>
</evidence>
<dbReference type="GO" id="GO:0009252">
    <property type="term" value="P:peptidoglycan biosynthetic process"/>
    <property type="evidence" value="ECO:0007669"/>
    <property type="project" value="UniProtKB-UniRule"/>
</dbReference>
<keyword evidence="2" id="KW-0378">Hydrolase</keyword>
<evidence type="ECO:0000256" key="1">
    <source>
        <dbReference type="ARBA" id="ARBA00022962"/>
    </source>
</evidence>
<comment type="catalytic activity">
    <reaction evidence="2">
        <text>beta-D-GlcNAc-(1-&gt;4)-Mur2Ac(oyl-L-Ala-gamma-D-Glu-L-Lys-D-Ala-D-Ala)-di-trans,octa-cis-undecaprenyl diphosphate + L-glutamine + ATP + H2O = beta-D-GlcNAc-(1-&gt;4)-Mur2Ac(oyl-L-Ala-D-isoglutaminyl-L-Lys-D-Ala-D-Ala)-di-trans,octa-cis-undecaprenyl diphosphate + L-glutamate + ADP + phosphate + H(+)</text>
        <dbReference type="Rhea" id="RHEA:57928"/>
        <dbReference type="ChEBI" id="CHEBI:15377"/>
        <dbReference type="ChEBI" id="CHEBI:15378"/>
        <dbReference type="ChEBI" id="CHEBI:29985"/>
        <dbReference type="ChEBI" id="CHEBI:30616"/>
        <dbReference type="ChEBI" id="CHEBI:43474"/>
        <dbReference type="ChEBI" id="CHEBI:58359"/>
        <dbReference type="ChEBI" id="CHEBI:60033"/>
        <dbReference type="ChEBI" id="CHEBI:62233"/>
        <dbReference type="ChEBI" id="CHEBI:456216"/>
        <dbReference type="EC" id="6.3.5.13"/>
    </reaction>
</comment>
<keyword evidence="2" id="KW-0573">Peptidoglycan synthesis</keyword>
<evidence type="ECO:0000313" key="5">
    <source>
        <dbReference type="EMBL" id="MCZ9304608.1"/>
    </source>
</evidence>
<dbReference type="EC" id="6.3.5.13" evidence="2"/>
<dbReference type="GeneID" id="301812601"/>
<gene>
    <name evidence="2" type="primary">gatD</name>
    <name evidence="5" type="ORF">L8U58_03515</name>
</gene>
<comment type="subunit">
    <text evidence="2">Forms a heterodimer with MurT.</text>
</comment>
<dbReference type="GO" id="GO:0004359">
    <property type="term" value="F:glutaminase activity"/>
    <property type="evidence" value="ECO:0007669"/>
    <property type="project" value="UniProtKB-UniRule"/>
</dbReference>
<dbReference type="PANTHER" id="PTHR21343">
    <property type="entry name" value="DETHIOBIOTIN SYNTHETASE"/>
    <property type="match status" value="1"/>
</dbReference>
<sequence>MTAELNIGLILPDVLGTYGDDGNALVLRQRARMRGISAEIHPIHLGEPVPESLDVYTVGGGEDTAQILAAEHLISDGGISRAVAAGRPVLAICAGLQVFGRSFTSHGRTVEGLGLIDATTSQLAERMIGEIASTPAASAVTGGAAAAQAGAGGGAGLTEPLTGFANHMGATILGADAEPLGRLTRGTGNTDNHGAEAAGLSGEDAHRQTRAEGAVQGSVVATYMHGPALARNPQLADWLLARAMGVALNELPEFQGELAEQLEREVASLRKERL</sequence>
<dbReference type="GO" id="GO:0008360">
    <property type="term" value="P:regulation of cell shape"/>
    <property type="evidence" value="ECO:0007669"/>
    <property type="project" value="UniProtKB-KW"/>
</dbReference>
<comment type="function">
    <text evidence="2">The lipid II isoglutaminyl synthase complex catalyzes the formation of alpha-D-isoglutamine in the cell wall lipid II stem peptide. The GatD subunit catalyzes the hydrolysis of glutamine to glutamate and ammonia. The resulting ammonia molecule is channeled to the active site of MurT.</text>
</comment>
<reference evidence="5" key="1">
    <citation type="submission" date="2022-02" db="EMBL/GenBank/DDBJ databases">
        <title>Corynebacterium sp. from urogenital microbiome.</title>
        <authorList>
            <person name="Cappelli E.A."/>
            <person name="Ribeiro T.G."/>
            <person name="Peixe L."/>
        </authorList>
    </citation>
    <scope>NUCLEOTIDE SEQUENCE</scope>
    <source>
        <strain evidence="5">C9Ua_112</strain>
    </source>
</reference>
<evidence type="ECO:0000256" key="2">
    <source>
        <dbReference type="HAMAP-Rule" id="MF_02213"/>
    </source>
</evidence>
<dbReference type="HAMAP" id="MF_02213">
    <property type="entry name" value="Lipid_II_synth_GatD"/>
    <property type="match status" value="1"/>
</dbReference>
<feature type="binding site" evidence="2">
    <location>
        <position position="126"/>
    </location>
    <ligand>
        <name>substrate</name>
    </ligand>
</feature>
<feature type="domain" description="CobB/CobQ-like glutamine amidotransferase" evidence="4">
    <location>
        <begin position="6"/>
        <end position="232"/>
    </location>
</feature>
<accession>A0A9X3RSY8</accession>
<comment type="pathway">
    <text evidence="2">Cell wall biogenesis; peptidoglycan biosynthesis.</text>
</comment>
<keyword evidence="1 2" id="KW-0315">Glutamine amidotransferase</keyword>
<protein>
    <recommendedName>
        <fullName evidence="2">Lipid II isoglutaminyl synthase (glutamine-hydrolyzing) subunit GatD</fullName>
        <ecNumber evidence="2">6.3.5.13</ecNumber>
    </recommendedName>
    <alternativeName>
        <fullName evidence="2">Lipid II isoglutaminyl synthase glutaminase subunit</fullName>
        <ecNumber evidence="2">3.5.1.2</ecNumber>
    </alternativeName>
</protein>
<dbReference type="EC" id="3.5.1.2" evidence="2"/>
<evidence type="ECO:0000259" key="4">
    <source>
        <dbReference type="Pfam" id="PF07685"/>
    </source>
</evidence>
<keyword evidence="2" id="KW-0436">Ligase</keyword>
<dbReference type="InterPro" id="IPR033949">
    <property type="entry name" value="CobQ_GATase1"/>
</dbReference>
<dbReference type="Pfam" id="PF07685">
    <property type="entry name" value="GATase_3"/>
    <property type="match status" value="1"/>
</dbReference>
<dbReference type="Proteomes" id="UP001146505">
    <property type="component" value="Unassembled WGS sequence"/>
</dbReference>
<dbReference type="SUPFAM" id="SSF52317">
    <property type="entry name" value="Class I glutamine amidotransferase-like"/>
    <property type="match status" value="1"/>
</dbReference>
<dbReference type="EMBL" id="JAKMUV010000003">
    <property type="protein sequence ID" value="MCZ9304608.1"/>
    <property type="molecule type" value="Genomic_DNA"/>
</dbReference>
<feature type="active site" description="Nucleophile" evidence="2">
    <location>
        <position position="93"/>
    </location>
</feature>
<proteinExistence type="inferred from homology"/>
<dbReference type="InterPro" id="IPR029062">
    <property type="entry name" value="Class_I_gatase-like"/>
</dbReference>
<evidence type="ECO:0000313" key="6">
    <source>
        <dbReference type="Proteomes" id="UP001146505"/>
    </source>
</evidence>
<dbReference type="RefSeq" id="WP_269954705.1">
    <property type="nucleotide sequence ID" value="NZ_JAKMUV010000003.1"/>
</dbReference>
<comment type="catalytic activity">
    <reaction evidence="2">
        <text>L-glutamine + H2O = L-glutamate + NH4(+)</text>
        <dbReference type="Rhea" id="RHEA:15889"/>
        <dbReference type="ChEBI" id="CHEBI:15377"/>
        <dbReference type="ChEBI" id="CHEBI:28938"/>
        <dbReference type="ChEBI" id="CHEBI:29985"/>
        <dbReference type="ChEBI" id="CHEBI:58359"/>
        <dbReference type="EC" id="3.5.1.2"/>
    </reaction>
</comment>
<dbReference type="PROSITE" id="PS51274">
    <property type="entry name" value="GATASE_COBBQ"/>
    <property type="match status" value="1"/>
</dbReference>
<dbReference type="GO" id="GO:0140282">
    <property type="term" value="F:carbon-nitrogen ligase activity on lipid II"/>
    <property type="evidence" value="ECO:0007669"/>
    <property type="project" value="UniProtKB-UniRule"/>
</dbReference>
<feature type="active site" evidence="2">
    <location>
        <position position="225"/>
    </location>
</feature>
<dbReference type="AlphaFoldDB" id="A0A9X3RSY8"/>
<comment type="caution">
    <text evidence="5">The sequence shown here is derived from an EMBL/GenBank/DDBJ whole genome shotgun (WGS) entry which is preliminary data.</text>
</comment>
<dbReference type="InterPro" id="IPR011698">
    <property type="entry name" value="GATase_3"/>
</dbReference>
<name>A0A9X3RSY8_9CORY</name>
<keyword evidence="2" id="KW-0961">Cell wall biogenesis/degradation</keyword>
<keyword evidence="2" id="KW-0133">Cell shape</keyword>
<dbReference type="PANTHER" id="PTHR21343:SF9">
    <property type="entry name" value="LIPID II ISOGLUTAMINYL SYNTHASE (GLUTAMINE-HYDROLYZING) SUBUNIT GATD"/>
    <property type="match status" value="1"/>
</dbReference>
<feature type="region of interest" description="Disordered" evidence="3">
    <location>
        <begin position="186"/>
        <end position="205"/>
    </location>
</feature>
<keyword evidence="6" id="KW-1185">Reference proteome</keyword>
<dbReference type="Gene3D" id="3.40.50.880">
    <property type="match status" value="1"/>
</dbReference>
<dbReference type="InterPro" id="IPR043702">
    <property type="entry name" value="Lipid_II_synth_GatD"/>
</dbReference>